<feature type="transmembrane region" description="Helical" evidence="9">
    <location>
        <begin position="274"/>
        <end position="297"/>
    </location>
</feature>
<evidence type="ECO:0000256" key="5">
    <source>
        <dbReference type="ARBA" id="ARBA00022737"/>
    </source>
</evidence>
<comment type="caution">
    <text evidence="12">The sequence shown here is derived from an EMBL/GenBank/DDBJ whole genome shotgun (WGS) entry which is preliminary data.</text>
</comment>
<gene>
    <name evidence="12" type="ORF">RND81_01G137400</name>
</gene>
<dbReference type="InterPro" id="IPR000719">
    <property type="entry name" value="Prot_kinase_dom"/>
</dbReference>
<evidence type="ECO:0000256" key="6">
    <source>
        <dbReference type="ARBA" id="ARBA00022989"/>
    </source>
</evidence>
<dbReference type="GO" id="GO:0016020">
    <property type="term" value="C:membrane"/>
    <property type="evidence" value="ECO:0007669"/>
    <property type="project" value="UniProtKB-SubCell"/>
</dbReference>
<dbReference type="FunFam" id="3.80.10.10:FF:000062">
    <property type="entry name" value="protein STRUBBELIG-RECEPTOR FAMILY 3"/>
    <property type="match status" value="1"/>
</dbReference>
<organism evidence="12 13">
    <name type="scientific">Saponaria officinalis</name>
    <name type="common">Common soapwort</name>
    <name type="synonym">Lychnis saponaria</name>
    <dbReference type="NCBI Taxonomy" id="3572"/>
    <lineage>
        <taxon>Eukaryota</taxon>
        <taxon>Viridiplantae</taxon>
        <taxon>Streptophyta</taxon>
        <taxon>Embryophyta</taxon>
        <taxon>Tracheophyta</taxon>
        <taxon>Spermatophyta</taxon>
        <taxon>Magnoliopsida</taxon>
        <taxon>eudicotyledons</taxon>
        <taxon>Gunneridae</taxon>
        <taxon>Pentapetalae</taxon>
        <taxon>Caryophyllales</taxon>
        <taxon>Caryophyllaceae</taxon>
        <taxon>Caryophylleae</taxon>
        <taxon>Saponaria</taxon>
    </lineage>
</organism>
<keyword evidence="2" id="KW-0433">Leucine-rich repeat</keyword>
<dbReference type="PANTHER" id="PTHR48007">
    <property type="entry name" value="LEUCINE-RICH REPEAT RECEPTOR-LIKE PROTEIN KINASE PXC1"/>
    <property type="match status" value="1"/>
</dbReference>
<dbReference type="EMBL" id="JBDFQZ010000001">
    <property type="protein sequence ID" value="KAK9757058.1"/>
    <property type="molecule type" value="Genomic_DNA"/>
</dbReference>
<comment type="subcellular location">
    <subcellularLocation>
        <location evidence="1">Membrane</location>
    </subcellularLocation>
</comment>
<keyword evidence="8" id="KW-0675">Receptor</keyword>
<dbReference type="Gene3D" id="1.10.510.10">
    <property type="entry name" value="Transferase(Phosphotransferase) domain 1"/>
    <property type="match status" value="1"/>
</dbReference>
<keyword evidence="5" id="KW-0677">Repeat</keyword>
<dbReference type="Gene3D" id="3.80.10.10">
    <property type="entry name" value="Ribonuclease Inhibitor"/>
    <property type="match status" value="1"/>
</dbReference>
<dbReference type="InterPro" id="IPR011009">
    <property type="entry name" value="Kinase-like_dom_sf"/>
</dbReference>
<dbReference type="Pfam" id="PF13855">
    <property type="entry name" value="LRR_8"/>
    <property type="match status" value="2"/>
</dbReference>
<dbReference type="Pfam" id="PF08263">
    <property type="entry name" value="LRRNT_2"/>
    <property type="match status" value="1"/>
</dbReference>
<dbReference type="SUPFAM" id="SSF52058">
    <property type="entry name" value="L domain-like"/>
    <property type="match status" value="1"/>
</dbReference>
<dbReference type="InterPro" id="IPR001245">
    <property type="entry name" value="Ser-Thr/Tyr_kinase_cat_dom"/>
</dbReference>
<evidence type="ECO:0000256" key="8">
    <source>
        <dbReference type="ARBA" id="ARBA00023170"/>
    </source>
</evidence>
<feature type="domain" description="Protein kinase" evidence="11">
    <location>
        <begin position="402"/>
        <end position="674"/>
    </location>
</feature>
<keyword evidence="3 9" id="KW-0812">Transmembrane</keyword>
<proteinExistence type="predicted"/>
<keyword evidence="7 9" id="KW-0472">Membrane</keyword>
<dbReference type="PRINTS" id="PR00019">
    <property type="entry name" value="LEURICHRPT"/>
</dbReference>
<evidence type="ECO:0000256" key="2">
    <source>
        <dbReference type="ARBA" id="ARBA00022614"/>
    </source>
</evidence>
<protein>
    <recommendedName>
        <fullName evidence="11">Protein kinase domain-containing protein</fullName>
    </recommendedName>
</protein>
<evidence type="ECO:0000313" key="13">
    <source>
        <dbReference type="Proteomes" id="UP001443914"/>
    </source>
</evidence>
<evidence type="ECO:0000256" key="4">
    <source>
        <dbReference type="ARBA" id="ARBA00022729"/>
    </source>
</evidence>
<dbReference type="GO" id="GO:0004672">
    <property type="term" value="F:protein kinase activity"/>
    <property type="evidence" value="ECO:0007669"/>
    <property type="project" value="InterPro"/>
</dbReference>
<dbReference type="AlphaFoldDB" id="A0AAW1NDY6"/>
<dbReference type="InterPro" id="IPR001611">
    <property type="entry name" value="Leu-rich_rpt"/>
</dbReference>
<dbReference type="Pfam" id="PF00560">
    <property type="entry name" value="LRR_1"/>
    <property type="match status" value="1"/>
</dbReference>
<keyword evidence="4 10" id="KW-0732">Signal</keyword>
<evidence type="ECO:0000256" key="3">
    <source>
        <dbReference type="ARBA" id="ARBA00022692"/>
    </source>
</evidence>
<dbReference type="PANTHER" id="PTHR48007:SF13">
    <property type="entry name" value="PROTEIN STRUBBELIG-RECEPTOR FAMILY 4"/>
    <property type="match status" value="1"/>
</dbReference>
<dbReference type="FunFam" id="1.10.510.10:FF:000095">
    <property type="entry name" value="protein STRUBBELIG-RECEPTOR FAMILY 8"/>
    <property type="match status" value="1"/>
</dbReference>
<dbReference type="GO" id="GO:0005524">
    <property type="term" value="F:ATP binding"/>
    <property type="evidence" value="ECO:0007669"/>
    <property type="project" value="InterPro"/>
</dbReference>
<keyword evidence="6 9" id="KW-1133">Transmembrane helix</keyword>
<evidence type="ECO:0000256" key="10">
    <source>
        <dbReference type="SAM" id="SignalP"/>
    </source>
</evidence>
<feature type="chain" id="PRO_5043587235" description="Protein kinase domain-containing protein" evidence="10">
    <location>
        <begin position="31"/>
        <end position="677"/>
    </location>
</feature>
<dbReference type="FunFam" id="3.30.200.20:FF:000125">
    <property type="entry name" value="Protein STRUBBELIG-RECEPTOR FAMILY 8"/>
    <property type="match status" value="1"/>
</dbReference>
<dbReference type="InterPro" id="IPR046959">
    <property type="entry name" value="PRK1-6/SRF4-like"/>
</dbReference>
<dbReference type="SUPFAM" id="SSF56112">
    <property type="entry name" value="Protein kinase-like (PK-like)"/>
    <property type="match status" value="1"/>
</dbReference>
<dbReference type="InterPro" id="IPR013210">
    <property type="entry name" value="LRR_N_plant-typ"/>
</dbReference>
<accession>A0AAW1NDY6</accession>
<dbReference type="Pfam" id="PF07714">
    <property type="entry name" value="PK_Tyr_Ser-Thr"/>
    <property type="match status" value="1"/>
</dbReference>
<dbReference type="SMART" id="SM00369">
    <property type="entry name" value="LRR_TYP"/>
    <property type="match status" value="3"/>
</dbReference>
<evidence type="ECO:0000256" key="9">
    <source>
        <dbReference type="SAM" id="Phobius"/>
    </source>
</evidence>
<evidence type="ECO:0000256" key="7">
    <source>
        <dbReference type="ARBA" id="ARBA00023136"/>
    </source>
</evidence>
<reference evidence="12" key="1">
    <citation type="submission" date="2024-03" db="EMBL/GenBank/DDBJ databases">
        <title>WGS assembly of Saponaria officinalis var. Norfolk2.</title>
        <authorList>
            <person name="Jenkins J."/>
            <person name="Shu S."/>
            <person name="Grimwood J."/>
            <person name="Barry K."/>
            <person name="Goodstein D."/>
            <person name="Schmutz J."/>
            <person name="Leebens-Mack J."/>
            <person name="Osbourn A."/>
        </authorList>
    </citation>
    <scope>NUCLEOTIDE SEQUENCE [LARGE SCALE GENOMIC DNA]</scope>
    <source>
        <strain evidence="12">JIC</strain>
    </source>
</reference>
<dbReference type="Gene3D" id="3.30.200.20">
    <property type="entry name" value="Phosphorylase Kinase, domain 1"/>
    <property type="match status" value="1"/>
</dbReference>
<feature type="signal peptide" evidence="10">
    <location>
        <begin position="1"/>
        <end position="30"/>
    </location>
</feature>
<name>A0AAW1NDY6_SAPOF</name>
<sequence>MYLGTGFSEMSPNFVGLCCFFLGLITIVHSETDQKDVEALNVMFTSLNSPKKLKDWEPSGGDPCGDGWKGIDCSGSSVTEIKLSDLGLSGSLGYKLASLQSVTYLDVSHNKISGDIPYQLPPNLKHLDLSDNSFTGGVPYSISLMSSLKDLDLSHNKLSGQLSDMFSKLQKLDYLDLSENKLSGSLPQSFGSLASLSSLFLQSNQFSGQINVLGKLKLNDLNLADNQFTGWIPNELTTIKNIDIEGNSWSTGAPPSGMTSSDKIKSNHVSNGNLSGAVIAVIVMATLLVLAIMLAIASKRRSSFSSSLIDEEENRSRHKSFNNSFGSNRYPNGIGNDADAGFKVDVKALQSSGPIGLKPSLSSRLKSLKGSEPANNTTPQRKVSFVVTPFVLADLQTGTNNFAMGRLLGEGSIGRVYKAKFDDGKVLAVKKINSSFFQGGKSEKFSEVVASISMIYHPNIVELSGYCSEQGHNMLIFDYFRNGSLHEFLHLSDEFSKPLTWNTRVRIALGTARAAEYLHESCSPPLVHRSIKSSNILLDAELNPRLSDCGLAIFYQDATENLGAGCSAPECIRGSAYTFKSDVYSFGVVMLELLTGRMPFDSSKPTAEQHLVQWATPQLHDIDSLERMADPALRGLYPPKSISRFADIIALCVQTEPEFRPPMSEVVESLHRLIQRA</sequence>
<dbReference type="Proteomes" id="UP001443914">
    <property type="component" value="Unassembled WGS sequence"/>
</dbReference>
<dbReference type="PROSITE" id="PS50011">
    <property type="entry name" value="PROTEIN_KINASE_DOM"/>
    <property type="match status" value="1"/>
</dbReference>
<keyword evidence="13" id="KW-1185">Reference proteome</keyword>
<evidence type="ECO:0000313" key="12">
    <source>
        <dbReference type="EMBL" id="KAK9757058.1"/>
    </source>
</evidence>
<evidence type="ECO:0000256" key="1">
    <source>
        <dbReference type="ARBA" id="ARBA00004370"/>
    </source>
</evidence>
<dbReference type="InterPro" id="IPR003591">
    <property type="entry name" value="Leu-rich_rpt_typical-subtyp"/>
</dbReference>
<dbReference type="InterPro" id="IPR032675">
    <property type="entry name" value="LRR_dom_sf"/>
</dbReference>
<evidence type="ECO:0000259" key="11">
    <source>
        <dbReference type="PROSITE" id="PS50011"/>
    </source>
</evidence>